<feature type="compositionally biased region" description="Pro residues" evidence="8">
    <location>
        <begin position="960"/>
        <end position="969"/>
    </location>
</feature>
<feature type="region of interest" description="Disordered" evidence="8">
    <location>
        <begin position="711"/>
        <end position="763"/>
    </location>
</feature>
<evidence type="ECO:0000256" key="8">
    <source>
        <dbReference type="SAM" id="MobiDB-lite"/>
    </source>
</evidence>
<evidence type="ECO:0000256" key="3">
    <source>
        <dbReference type="ARBA" id="ARBA00022771"/>
    </source>
</evidence>
<keyword evidence="5" id="KW-0106">Calcium</keyword>
<feature type="domain" description="EF-hand" evidence="11">
    <location>
        <begin position="460"/>
        <end position="495"/>
    </location>
</feature>
<keyword evidence="1" id="KW-0479">Metal-binding</keyword>
<dbReference type="PROSITE" id="PS00018">
    <property type="entry name" value="EF_HAND_1"/>
    <property type="match status" value="2"/>
</dbReference>
<organism evidence="12 13">
    <name type="scientific">Vermiconidia calcicola</name>
    <dbReference type="NCBI Taxonomy" id="1690605"/>
    <lineage>
        <taxon>Eukaryota</taxon>
        <taxon>Fungi</taxon>
        <taxon>Dikarya</taxon>
        <taxon>Ascomycota</taxon>
        <taxon>Pezizomycotina</taxon>
        <taxon>Dothideomycetes</taxon>
        <taxon>Dothideomycetidae</taxon>
        <taxon>Mycosphaerellales</taxon>
        <taxon>Extremaceae</taxon>
        <taxon>Vermiconidia</taxon>
    </lineage>
</organism>
<feature type="region of interest" description="Disordered" evidence="8">
    <location>
        <begin position="943"/>
        <end position="973"/>
    </location>
</feature>
<dbReference type="EMBL" id="JAXLQG010000003">
    <property type="protein sequence ID" value="KAK5542425.1"/>
    <property type="molecule type" value="Genomic_DNA"/>
</dbReference>
<comment type="caution">
    <text evidence="12">The sequence shown here is derived from an EMBL/GenBank/DDBJ whole genome shotgun (WGS) entry which is preliminary data.</text>
</comment>
<keyword evidence="9" id="KW-0472">Membrane</keyword>
<evidence type="ECO:0000256" key="7">
    <source>
        <dbReference type="SAM" id="Coils"/>
    </source>
</evidence>
<protein>
    <submittedName>
        <fullName evidence="12">Uncharacterized protein</fullName>
    </submittedName>
</protein>
<evidence type="ECO:0000256" key="5">
    <source>
        <dbReference type="ARBA" id="ARBA00022837"/>
    </source>
</evidence>
<keyword evidence="2" id="KW-0677">Repeat</keyword>
<dbReference type="InterPro" id="IPR011992">
    <property type="entry name" value="EF-hand-dom_pair"/>
</dbReference>
<dbReference type="GO" id="GO:0008270">
    <property type="term" value="F:zinc ion binding"/>
    <property type="evidence" value="ECO:0007669"/>
    <property type="project" value="UniProtKB-KW"/>
</dbReference>
<dbReference type="InterPro" id="IPR028846">
    <property type="entry name" value="Recoverin"/>
</dbReference>
<feature type="compositionally biased region" description="Acidic residues" evidence="8">
    <location>
        <begin position="621"/>
        <end position="632"/>
    </location>
</feature>
<dbReference type="AlphaFoldDB" id="A0AAV9QIF7"/>
<gene>
    <name evidence="12" type="ORF">LTR25_002310</name>
</gene>
<evidence type="ECO:0000256" key="4">
    <source>
        <dbReference type="ARBA" id="ARBA00022833"/>
    </source>
</evidence>
<dbReference type="GO" id="GO:0016020">
    <property type="term" value="C:membrane"/>
    <property type="evidence" value="ECO:0007669"/>
    <property type="project" value="TreeGrafter"/>
</dbReference>
<feature type="domain" description="ZZ-type" evidence="10">
    <location>
        <begin position="284"/>
        <end position="336"/>
    </location>
</feature>
<dbReference type="SMART" id="SM00291">
    <property type="entry name" value="ZnF_ZZ"/>
    <property type="match status" value="1"/>
</dbReference>
<dbReference type="InterPro" id="IPR000433">
    <property type="entry name" value="Znf_ZZ"/>
</dbReference>
<accession>A0AAV9QIF7</accession>
<feature type="region of interest" description="Disordered" evidence="8">
    <location>
        <begin position="545"/>
        <end position="569"/>
    </location>
</feature>
<dbReference type="PROSITE" id="PS01357">
    <property type="entry name" value="ZF_ZZ_1"/>
    <property type="match status" value="1"/>
</dbReference>
<dbReference type="GO" id="GO:0005829">
    <property type="term" value="C:cytosol"/>
    <property type="evidence" value="ECO:0007669"/>
    <property type="project" value="TreeGrafter"/>
</dbReference>
<evidence type="ECO:0000259" key="10">
    <source>
        <dbReference type="PROSITE" id="PS50135"/>
    </source>
</evidence>
<dbReference type="Gene3D" id="1.10.238.10">
    <property type="entry name" value="EF-hand"/>
    <property type="match status" value="1"/>
</dbReference>
<evidence type="ECO:0000256" key="9">
    <source>
        <dbReference type="SAM" id="Phobius"/>
    </source>
</evidence>
<dbReference type="CDD" id="cd02340">
    <property type="entry name" value="ZZ_NBR1_like"/>
    <property type="match status" value="1"/>
</dbReference>
<feature type="coiled-coil region" evidence="7">
    <location>
        <begin position="840"/>
        <end position="874"/>
    </location>
</feature>
<name>A0AAV9QIF7_9PEZI</name>
<dbReference type="Pfam" id="PF13499">
    <property type="entry name" value="EF-hand_7"/>
    <property type="match status" value="1"/>
</dbReference>
<sequence length="1058" mass="119548">MSDQNYRKPLLFALAGATVLSVAFYTYTYYSTESRLEPIQPSSLHRSNAVRRPRHRRHWRAGIVPRTLDYDPTERAINNLERRNQTGEGYGEYHNKWFSAESLDTEGPDLTLLPCKLKSIYDHLLQRTSVPLSPYQQDCLRLHIHGVFTQNFLREEFPEGYIIGDDAYIVARGLEVLGVAEEIVYEVVKAFDEGEFHLSQEWSPLEAPIESPVQVLAHTDGATEDMAPQDALQALREPRGDEEEEGESEISFSNNEDDPEGSQNMLDLLYHIAGEQARKEGYIHRGVECNSCGTHPIQGIRYHCANCFDFDLCESCEASSTHVKSHVFFKIRIPAPSRGNIKRVIPSWYPGDANAFPTSLPKNVSKSLLEQTKMDRTEMVALYEQFKCLAGHFWPTDPSGLGLAIDRKGFDAYFIPSTADKPSAANLIYDRIFAYYDTDDNGLIGFEEYIKGLARLQDKSRSARLERIFQGYDLDADGYVDRKDFLRMFRAYYALSKELSREMFNAQEDYGPNEEEVREVVHGSQPISAAFGGSILNGHESRIGQDKERQATGDLELSNGPNGVLQPDMETRGDRARAIGNVALGNRTRNHPFRSFRPERSEDEPVMLLPSDSNFMRSGMEDVDETPEEELTGPDPPLQTYGWPPPLTPEARDIIAALGREVLLEDITDPLDRTRVIYAQAERLDAEADHAEEAARTKAVEERWRRRQFYLDEEEGMTRPPGYMEPDSSDDEEIPSVLKKSRCDGASSPRRPSVRSRSSSKVRFDDSAIDTDYETRSNASSRSTTLNERWGGYELGQADADIGKDILYQAVQQGFNELLDGLFKEKEDEWVEVCRTRNHRHKFKREREEYRKALEAAIERKDEALKEADSLRTEELLRGPPSSPNLPHGAIAEPISPTVYQRIIPDIPDPDDHIELMFGNGLSKQNGIANGVEQDALSEVSYHDPTLPQFRPDHDAGPASPAPTPPPNPFSGDSVRSRVLYDLWLRHDAIEAEADERSGPGKLNFPEFRRKMVLEDEVGKALGVKGKSNGEDEQEGWESSADLGRLAFVGTWLEMASF</sequence>
<dbReference type="PROSITE" id="PS50222">
    <property type="entry name" value="EF_HAND_2"/>
    <property type="match status" value="2"/>
</dbReference>
<evidence type="ECO:0000259" key="11">
    <source>
        <dbReference type="PROSITE" id="PS50222"/>
    </source>
</evidence>
<dbReference type="Proteomes" id="UP001345827">
    <property type="component" value="Unassembled WGS sequence"/>
</dbReference>
<dbReference type="SUPFAM" id="SSF57850">
    <property type="entry name" value="RING/U-box"/>
    <property type="match status" value="1"/>
</dbReference>
<evidence type="ECO:0000313" key="13">
    <source>
        <dbReference type="Proteomes" id="UP001345827"/>
    </source>
</evidence>
<dbReference type="SUPFAM" id="SSF47473">
    <property type="entry name" value="EF-hand"/>
    <property type="match status" value="1"/>
</dbReference>
<feature type="region of interest" description="Disordered" evidence="8">
    <location>
        <begin position="609"/>
        <end position="640"/>
    </location>
</feature>
<dbReference type="InterPro" id="IPR002048">
    <property type="entry name" value="EF_hand_dom"/>
</dbReference>
<dbReference type="GO" id="GO:0005509">
    <property type="term" value="F:calcium ion binding"/>
    <property type="evidence" value="ECO:0007669"/>
    <property type="project" value="InterPro"/>
</dbReference>
<feature type="transmembrane region" description="Helical" evidence="9">
    <location>
        <begin position="12"/>
        <end position="30"/>
    </location>
</feature>
<reference evidence="12 13" key="1">
    <citation type="submission" date="2023-06" db="EMBL/GenBank/DDBJ databases">
        <title>Black Yeasts Isolated from many extreme environments.</title>
        <authorList>
            <person name="Coleine C."/>
            <person name="Stajich J.E."/>
            <person name="Selbmann L."/>
        </authorList>
    </citation>
    <scope>NUCLEOTIDE SEQUENCE [LARGE SCALE GENOMIC DNA]</scope>
    <source>
        <strain evidence="12 13">CCFEE 5887</strain>
    </source>
</reference>
<dbReference type="Pfam" id="PF00569">
    <property type="entry name" value="ZZ"/>
    <property type="match status" value="1"/>
</dbReference>
<proteinExistence type="predicted"/>
<keyword evidence="9" id="KW-1133">Transmembrane helix</keyword>
<evidence type="ECO:0000256" key="1">
    <source>
        <dbReference type="ARBA" id="ARBA00022723"/>
    </source>
</evidence>
<feature type="domain" description="EF-hand" evidence="11">
    <location>
        <begin position="424"/>
        <end position="459"/>
    </location>
</feature>
<dbReference type="CDD" id="cd00051">
    <property type="entry name" value="EFh"/>
    <property type="match status" value="1"/>
</dbReference>
<evidence type="ECO:0000256" key="6">
    <source>
        <dbReference type="PROSITE-ProRule" id="PRU00228"/>
    </source>
</evidence>
<dbReference type="InterPro" id="IPR043145">
    <property type="entry name" value="Znf_ZZ_sf"/>
</dbReference>
<keyword evidence="13" id="KW-1185">Reference proteome</keyword>
<dbReference type="SMART" id="SM00054">
    <property type="entry name" value="EFh"/>
    <property type="match status" value="2"/>
</dbReference>
<evidence type="ECO:0000256" key="2">
    <source>
        <dbReference type="ARBA" id="ARBA00022737"/>
    </source>
</evidence>
<feature type="region of interest" description="Disordered" evidence="8">
    <location>
        <begin position="236"/>
        <end position="260"/>
    </location>
</feature>
<dbReference type="PANTHER" id="PTHR23055:SF187">
    <property type="entry name" value="EF HAND DOMAIN PROTEIN (AFU_ORTHOLOGUE AFUA_6G07310)"/>
    <property type="match status" value="1"/>
</dbReference>
<keyword evidence="3 6" id="KW-0863">Zinc-finger</keyword>
<keyword evidence="9" id="KW-0812">Transmembrane</keyword>
<dbReference type="Gene3D" id="3.30.60.90">
    <property type="match status" value="1"/>
</dbReference>
<dbReference type="PROSITE" id="PS50135">
    <property type="entry name" value="ZF_ZZ_2"/>
    <property type="match status" value="1"/>
</dbReference>
<dbReference type="PANTHER" id="PTHR23055">
    <property type="entry name" value="CALCIUM BINDING PROTEINS"/>
    <property type="match status" value="1"/>
</dbReference>
<dbReference type="InterPro" id="IPR018247">
    <property type="entry name" value="EF_Hand_1_Ca_BS"/>
</dbReference>
<keyword evidence="4" id="KW-0862">Zinc</keyword>
<evidence type="ECO:0000313" key="12">
    <source>
        <dbReference type="EMBL" id="KAK5542425.1"/>
    </source>
</evidence>
<keyword evidence="7" id="KW-0175">Coiled coil</keyword>